<sequence length="407" mass="45952">MSMNVQPDIHFIRDMKEAGGDTLKKCFQCATCSVVCPLSTDENPFPRQQMIYSQWGLKDKLIGDPNMLLCHHCGDCTAYCPRGAKPGDVMGAIRAYAYKFYGWPTPLANLASSGKNLPFLVAIPALVVFLVWLISGSNVLPHEEFLHDGFSNFFGEGYVTLFGIKLLSRNVFFINSFMIPTAALASFAAFKGVTALWRKMSENAGVGEALYRPSVPQFVKEFLWPSLVEIVQHDRFKKCETNQERTRGHQPLMWSFIGLFFVTTYSFVSQDILGYFIPSLHGPMSMLNPVKMVANIAAIALLVGIVILWKNRNEMVEKKQASNTFYDWFLIWMIAGVGVTGLGAEILRLVGVLKLGYLVYYLHLVSVMMLFLYMPYTKFAHLVYRTCAMTFERYRDSAYVKNPVNNG</sequence>
<feature type="transmembrane region" description="Helical" evidence="6">
    <location>
        <begin position="117"/>
        <end position="135"/>
    </location>
</feature>
<reference evidence="8 9" key="1">
    <citation type="submission" date="2017-01" db="EMBL/GenBank/DDBJ databases">
        <title>The cable genome- insights into the physiology and evolution of filamentous bacteria capable of sulfide oxidation via long distance electron transfer.</title>
        <authorList>
            <person name="Schreiber L."/>
            <person name="Bjerg J.T."/>
            <person name="Boggild A."/>
            <person name="Van De Vossenberg J."/>
            <person name="Meysman F."/>
            <person name="Nielsen L.P."/>
            <person name="Schramm A."/>
            <person name="Kjeldsen K.U."/>
        </authorList>
    </citation>
    <scope>NUCLEOTIDE SEQUENCE [LARGE SCALE GENOMIC DNA]</scope>
    <source>
        <strain evidence="8">MCF</strain>
    </source>
</reference>
<feature type="transmembrane region" description="Helical" evidence="6">
    <location>
        <begin position="357"/>
        <end position="376"/>
    </location>
</feature>
<evidence type="ECO:0000256" key="2">
    <source>
        <dbReference type="ARBA" id="ARBA00022723"/>
    </source>
</evidence>
<organism evidence="8 9">
    <name type="scientific">Candidatus Electrothrix aarhusensis</name>
    <dbReference type="NCBI Taxonomy" id="1859131"/>
    <lineage>
        <taxon>Bacteria</taxon>
        <taxon>Pseudomonadati</taxon>
        <taxon>Thermodesulfobacteriota</taxon>
        <taxon>Desulfobulbia</taxon>
        <taxon>Desulfobulbales</taxon>
        <taxon>Desulfobulbaceae</taxon>
        <taxon>Candidatus Electrothrix</taxon>
    </lineage>
</organism>
<keyword evidence="2" id="KW-0479">Metal-binding</keyword>
<accession>A0A444IT32</accession>
<keyword evidence="3" id="KW-0560">Oxidoreductase</keyword>
<dbReference type="InterPro" id="IPR017900">
    <property type="entry name" value="4Fe4S_Fe_S_CS"/>
</dbReference>
<feature type="transmembrane region" description="Helical" evidence="6">
    <location>
        <begin position="252"/>
        <end position="277"/>
    </location>
</feature>
<dbReference type="InterPro" id="IPR009051">
    <property type="entry name" value="Helical_ferredxn"/>
</dbReference>
<dbReference type="SUPFAM" id="SSF103501">
    <property type="entry name" value="Respiratory nitrate reductase 1 gamma chain"/>
    <property type="match status" value="1"/>
</dbReference>
<feature type="transmembrane region" description="Helical" evidence="6">
    <location>
        <begin position="171"/>
        <end position="190"/>
    </location>
</feature>
<evidence type="ECO:0000313" key="8">
    <source>
        <dbReference type="EMBL" id="RWX44061.1"/>
    </source>
</evidence>
<dbReference type="EMBL" id="MTKO01000102">
    <property type="protein sequence ID" value="RWX44061.1"/>
    <property type="molecule type" value="Genomic_DNA"/>
</dbReference>
<evidence type="ECO:0000256" key="5">
    <source>
        <dbReference type="ARBA" id="ARBA00023014"/>
    </source>
</evidence>
<evidence type="ECO:0000259" key="7">
    <source>
        <dbReference type="PROSITE" id="PS51379"/>
    </source>
</evidence>
<dbReference type="Proteomes" id="UP000287853">
    <property type="component" value="Unassembled WGS sequence"/>
</dbReference>
<keyword evidence="1" id="KW-0004">4Fe-4S</keyword>
<keyword evidence="9" id="KW-1185">Reference proteome</keyword>
<dbReference type="GO" id="GO:0046872">
    <property type="term" value="F:metal ion binding"/>
    <property type="evidence" value="ECO:0007669"/>
    <property type="project" value="UniProtKB-KW"/>
</dbReference>
<evidence type="ECO:0000256" key="4">
    <source>
        <dbReference type="ARBA" id="ARBA00023004"/>
    </source>
</evidence>
<feature type="transmembrane region" description="Helical" evidence="6">
    <location>
        <begin position="289"/>
        <end position="309"/>
    </location>
</feature>
<dbReference type="InterPro" id="IPR017896">
    <property type="entry name" value="4Fe4S_Fe-S-bd"/>
</dbReference>
<protein>
    <submittedName>
        <fullName evidence="8">Putative adenylylsulfate reductase-associated electron transfer protein QmoC</fullName>
    </submittedName>
</protein>
<keyword evidence="6" id="KW-0472">Membrane</keyword>
<feature type="transmembrane region" description="Helical" evidence="6">
    <location>
        <begin position="329"/>
        <end position="351"/>
    </location>
</feature>
<name>A0A444IT32_9BACT</name>
<dbReference type="Gene3D" id="1.20.950.20">
    <property type="entry name" value="Transmembrane di-heme cytochromes, Chain C"/>
    <property type="match status" value="1"/>
</dbReference>
<dbReference type="Gene3D" id="1.10.1060.10">
    <property type="entry name" value="Alpha-helical ferredoxin"/>
    <property type="match status" value="1"/>
</dbReference>
<evidence type="ECO:0000256" key="1">
    <source>
        <dbReference type="ARBA" id="ARBA00022485"/>
    </source>
</evidence>
<dbReference type="PROSITE" id="PS00198">
    <property type="entry name" value="4FE4S_FER_1"/>
    <property type="match status" value="1"/>
</dbReference>
<dbReference type="SUPFAM" id="SSF46548">
    <property type="entry name" value="alpha-helical ferredoxin"/>
    <property type="match status" value="1"/>
</dbReference>
<proteinExistence type="predicted"/>
<dbReference type="InterPro" id="IPR036197">
    <property type="entry name" value="NarG-like_sf"/>
</dbReference>
<dbReference type="PANTHER" id="PTHR43255:SF1">
    <property type="entry name" value="IRON-SULFUR-BINDING OXIDOREDUCTASE FADF-RELATED"/>
    <property type="match status" value="1"/>
</dbReference>
<evidence type="ECO:0000313" key="9">
    <source>
        <dbReference type="Proteomes" id="UP000287853"/>
    </source>
</evidence>
<dbReference type="GO" id="GO:0005886">
    <property type="term" value="C:plasma membrane"/>
    <property type="evidence" value="ECO:0007669"/>
    <property type="project" value="TreeGrafter"/>
</dbReference>
<feature type="domain" description="4Fe-4S ferredoxin-type" evidence="7">
    <location>
        <begin position="59"/>
        <end position="90"/>
    </location>
</feature>
<keyword evidence="4" id="KW-0408">Iron</keyword>
<keyword evidence="5" id="KW-0411">Iron-sulfur</keyword>
<dbReference type="GO" id="GO:0016491">
    <property type="term" value="F:oxidoreductase activity"/>
    <property type="evidence" value="ECO:0007669"/>
    <property type="project" value="UniProtKB-KW"/>
</dbReference>
<dbReference type="InterPro" id="IPR051460">
    <property type="entry name" value="HdrC_iron-sulfur_subunit"/>
</dbReference>
<dbReference type="GO" id="GO:0051539">
    <property type="term" value="F:4 iron, 4 sulfur cluster binding"/>
    <property type="evidence" value="ECO:0007669"/>
    <property type="project" value="UniProtKB-KW"/>
</dbReference>
<keyword evidence="6" id="KW-1133">Transmembrane helix</keyword>
<dbReference type="AlphaFoldDB" id="A0A444IT32"/>
<evidence type="ECO:0000256" key="3">
    <source>
        <dbReference type="ARBA" id="ARBA00023002"/>
    </source>
</evidence>
<comment type="caution">
    <text evidence="8">The sequence shown here is derived from an EMBL/GenBank/DDBJ whole genome shotgun (WGS) entry which is preliminary data.</text>
</comment>
<dbReference type="PANTHER" id="PTHR43255">
    <property type="entry name" value="IRON-SULFUR-BINDING OXIDOREDUCTASE FADF-RELATED-RELATED"/>
    <property type="match status" value="1"/>
</dbReference>
<dbReference type="NCBIfam" id="NF038018">
    <property type="entry name" value="qmoC"/>
    <property type="match status" value="1"/>
</dbReference>
<dbReference type="PROSITE" id="PS51379">
    <property type="entry name" value="4FE4S_FER_2"/>
    <property type="match status" value="1"/>
</dbReference>
<evidence type="ECO:0000256" key="6">
    <source>
        <dbReference type="SAM" id="Phobius"/>
    </source>
</evidence>
<keyword evidence="6" id="KW-0812">Transmembrane</keyword>
<gene>
    <name evidence="8" type="ORF">H206_01096</name>
</gene>
<dbReference type="Pfam" id="PF13183">
    <property type="entry name" value="Fer4_8"/>
    <property type="match status" value="1"/>
</dbReference>